<name>A0AAD5QUZ0_PARTN</name>
<dbReference type="Proteomes" id="UP001196413">
    <property type="component" value="Unassembled WGS sequence"/>
</dbReference>
<reference evidence="1" key="1">
    <citation type="submission" date="2021-06" db="EMBL/GenBank/DDBJ databases">
        <title>Parelaphostrongylus tenuis whole genome reference sequence.</title>
        <authorList>
            <person name="Garwood T.J."/>
            <person name="Larsen P.A."/>
            <person name="Fountain-Jones N.M."/>
            <person name="Garbe J.R."/>
            <person name="Macchietto M.G."/>
            <person name="Kania S.A."/>
            <person name="Gerhold R.W."/>
            <person name="Richards J.E."/>
            <person name="Wolf T.M."/>
        </authorList>
    </citation>
    <scope>NUCLEOTIDE SEQUENCE</scope>
    <source>
        <strain evidence="1">MNPRO001-30</strain>
        <tissue evidence="1">Meninges</tissue>
    </source>
</reference>
<organism evidence="1 2">
    <name type="scientific">Parelaphostrongylus tenuis</name>
    <name type="common">Meningeal worm</name>
    <dbReference type="NCBI Taxonomy" id="148309"/>
    <lineage>
        <taxon>Eukaryota</taxon>
        <taxon>Metazoa</taxon>
        <taxon>Ecdysozoa</taxon>
        <taxon>Nematoda</taxon>
        <taxon>Chromadorea</taxon>
        <taxon>Rhabditida</taxon>
        <taxon>Rhabditina</taxon>
        <taxon>Rhabditomorpha</taxon>
        <taxon>Strongyloidea</taxon>
        <taxon>Metastrongylidae</taxon>
        <taxon>Parelaphostrongylus</taxon>
    </lineage>
</organism>
<evidence type="ECO:0000313" key="2">
    <source>
        <dbReference type="Proteomes" id="UP001196413"/>
    </source>
</evidence>
<accession>A0AAD5QUZ0</accession>
<sequence>MLLSRIVPNKGRQTVQSLVGVDPVSDRPSALPNSPYRWLWFTHRHLKQLRSLEFREEQCSQRFGMRGIMQTTSNIIMANWSKEIWQSVMNRVARALASGPLESHFHWH</sequence>
<proteinExistence type="predicted"/>
<keyword evidence="2" id="KW-1185">Reference proteome</keyword>
<comment type="caution">
    <text evidence="1">The sequence shown here is derived from an EMBL/GenBank/DDBJ whole genome shotgun (WGS) entry which is preliminary data.</text>
</comment>
<gene>
    <name evidence="1" type="ORF">KIN20_019262</name>
</gene>
<protein>
    <submittedName>
        <fullName evidence="1">Uncharacterized protein</fullName>
    </submittedName>
</protein>
<dbReference type="AlphaFoldDB" id="A0AAD5QUZ0"/>
<evidence type="ECO:0000313" key="1">
    <source>
        <dbReference type="EMBL" id="KAJ1360326.1"/>
    </source>
</evidence>
<dbReference type="EMBL" id="JAHQIW010003839">
    <property type="protein sequence ID" value="KAJ1360326.1"/>
    <property type="molecule type" value="Genomic_DNA"/>
</dbReference>